<reference evidence="2 3" key="1">
    <citation type="submission" date="2019-11" db="EMBL/GenBank/DDBJ databases">
        <title>Draft genome sequences of five Paenibacillus species of dairy origin.</title>
        <authorList>
            <person name="Olajide A.M."/>
            <person name="Chen S."/>
            <person name="Lapointe G."/>
        </authorList>
    </citation>
    <scope>NUCLEOTIDE SEQUENCE [LARGE SCALE GENOMIC DNA]</scope>
    <source>
        <strain evidence="2 3">3CS1</strain>
    </source>
</reference>
<evidence type="ECO:0000313" key="2">
    <source>
        <dbReference type="EMBL" id="MUG68510.1"/>
    </source>
</evidence>
<proteinExistence type="predicted"/>
<comment type="caution">
    <text evidence="2">The sequence shown here is derived from an EMBL/GenBank/DDBJ whole genome shotgun (WGS) entry which is preliminary data.</text>
</comment>
<evidence type="ECO:0000256" key="1">
    <source>
        <dbReference type="SAM" id="SignalP"/>
    </source>
</evidence>
<accession>A0ABW9T8R0</accession>
<keyword evidence="3" id="KW-1185">Reference proteome</keyword>
<evidence type="ECO:0000313" key="3">
    <source>
        <dbReference type="Proteomes" id="UP000435177"/>
    </source>
</evidence>
<protein>
    <submittedName>
        <fullName evidence="2">Uncharacterized protein</fullName>
    </submittedName>
</protein>
<keyword evidence="1" id="KW-0732">Signal</keyword>
<dbReference type="Proteomes" id="UP000435177">
    <property type="component" value="Unassembled WGS sequence"/>
</dbReference>
<organism evidence="2 3">
    <name type="scientific">Paenibacillus campinasensis</name>
    <dbReference type="NCBI Taxonomy" id="66347"/>
    <lineage>
        <taxon>Bacteria</taxon>
        <taxon>Bacillati</taxon>
        <taxon>Bacillota</taxon>
        <taxon>Bacilli</taxon>
        <taxon>Bacillales</taxon>
        <taxon>Paenibacillaceae</taxon>
        <taxon>Paenibacillus</taxon>
    </lineage>
</organism>
<name>A0ABW9T8R0_9BACL</name>
<sequence>MKKFKQTFLLMLTLVMCFSTSVFAAENEMARKPGKAVEIDFSLEARNVNVLHLGEGKLESYDEHGIKTTSYLTAAEVKAKVAEVGTMSYDTGNLNINVPRNIDGNQGRTVGSYNVVAPHTYVNLQVITLPQTTMPTINVAFTNAWGDDTGWIANVPQNSLVYMRASYPDEPYVARVSTNELYSAIATVRSFSSY</sequence>
<feature type="signal peptide" evidence="1">
    <location>
        <begin position="1"/>
        <end position="24"/>
    </location>
</feature>
<gene>
    <name evidence="2" type="ORF">GNP94_21275</name>
</gene>
<dbReference type="RefSeq" id="WP_155618939.1">
    <property type="nucleotide sequence ID" value="NZ_WOAA01000028.1"/>
</dbReference>
<feature type="chain" id="PRO_5046914521" evidence="1">
    <location>
        <begin position="25"/>
        <end position="194"/>
    </location>
</feature>
<dbReference type="EMBL" id="WOAA01000028">
    <property type="protein sequence ID" value="MUG68510.1"/>
    <property type="molecule type" value="Genomic_DNA"/>
</dbReference>